<dbReference type="Proteomes" id="UP001142393">
    <property type="component" value="Unassembled WGS sequence"/>
</dbReference>
<proteinExistence type="predicted"/>
<protein>
    <submittedName>
        <fullName evidence="2">Uncharacterized protein</fullName>
    </submittedName>
</protein>
<accession>A0A9W8PCW5</accession>
<gene>
    <name evidence="2" type="ORF">DFH05DRAFT_1471887</name>
</gene>
<sequence length="188" mass="20839">MRSVLAYFTLALCSAVLAVPTLVTTSSVSPATVTGAANLNASPSINTADSVIVVNVEFDELWRGRRLSKPTDRISVNRVPLKVRRAVRLVVEDFVRQGRSRMGTRQSSTRAATWIQPKPQVKGAKIRILYTHAYKSSKSFHTSIGFWGPSLNECLSNTKGFRCNVMIKTGKEPVQYRIEPCLVKTSRL</sequence>
<keyword evidence="1" id="KW-0732">Signal</keyword>
<evidence type="ECO:0000313" key="2">
    <source>
        <dbReference type="EMBL" id="KAJ3751547.1"/>
    </source>
</evidence>
<keyword evidence="3" id="KW-1185">Reference proteome</keyword>
<name>A0A9W8PCW5_9AGAR</name>
<evidence type="ECO:0000256" key="1">
    <source>
        <dbReference type="SAM" id="SignalP"/>
    </source>
</evidence>
<dbReference type="AlphaFoldDB" id="A0A9W8PCW5"/>
<comment type="caution">
    <text evidence="2">The sequence shown here is derived from an EMBL/GenBank/DDBJ whole genome shotgun (WGS) entry which is preliminary data.</text>
</comment>
<feature type="signal peptide" evidence="1">
    <location>
        <begin position="1"/>
        <end position="18"/>
    </location>
</feature>
<organism evidence="2 3">
    <name type="scientific">Lentinula detonsa</name>
    <dbReference type="NCBI Taxonomy" id="2804962"/>
    <lineage>
        <taxon>Eukaryota</taxon>
        <taxon>Fungi</taxon>
        <taxon>Dikarya</taxon>
        <taxon>Basidiomycota</taxon>
        <taxon>Agaricomycotina</taxon>
        <taxon>Agaricomycetes</taxon>
        <taxon>Agaricomycetidae</taxon>
        <taxon>Agaricales</taxon>
        <taxon>Marasmiineae</taxon>
        <taxon>Omphalotaceae</taxon>
        <taxon>Lentinula</taxon>
    </lineage>
</organism>
<reference evidence="2 3" key="1">
    <citation type="journal article" date="2023" name="Proc. Natl. Acad. Sci. U.S.A.">
        <title>A global phylogenomic analysis of the shiitake genus Lentinula.</title>
        <authorList>
            <person name="Sierra-Patev S."/>
            <person name="Min B."/>
            <person name="Naranjo-Ortiz M."/>
            <person name="Looney B."/>
            <person name="Konkel Z."/>
            <person name="Slot J.C."/>
            <person name="Sakamoto Y."/>
            <person name="Steenwyk J.L."/>
            <person name="Rokas A."/>
            <person name="Carro J."/>
            <person name="Camarero S."/>
            <person name="Ferreira P."/>
            <person name="Molpeceres G."/>
            <person name="Ruiz-Duenas F.J."/>
            <person name="Serrano A."/>
            <person name="Henrissat B."/>
            <person name="Drula E."/>
            <person name="Hughes K.W."/>
            <person name="Mata J.L."/>
            <person name="Ishikawa N.K."/>
            <person name="Vargas-Isla R."/>
            <person name="Ushijima S."/>
            <person name="Smith C.A."/>
            <person name="Donoghue J."/>
            <person name="Ahrendt S."/>
            <person name="Andreopoulos W."/>
            <person name="He G."/>
            <person name="LaButti K."/>
            <person name="Lipzen A."/>
            <person name="Ng V."/>
            <person name="Riley R."/>
            <person name="Sandor L."/>
            <person name="Barry K."/>
            <person name="Martinez A.T."/>
            <person name="Xiao Y."/>
            <person name="Gibbons J.G."/>
            <person name="Terashima K."/>
            <person name="Grigoriev I.V."/>
            <person name="Hibbett D."/>
        </authorList>
    </citation>
    <scope>NUCLEOTIDE SEQUENCE [LARGE SCALE GENOMIC DNA]</scope>
    <source>
        <strain evidence="2 3">TFB7810</strain>
    </source>
</reference>
<dbReference type="EMBL" id="JANVFU010000001">
    <property type="protein sequence ID" value="KAJ3751547.1"/>
    <property type="molecule type" value="Genomic_DNA"/>
</dbReference>
<evidence type="ECO:0000313" key="3">
    <source>
        <dbReference type="Proteomes" id="UP001142393"/>
    </source>
</evidence>
<feature type="chain" id="PRO_5040973628" evidence="1">
    <location>
        <begin position="19"/>
        <end position="188"/>
    </location>
</feature>